<protein>
    <submittedName>
        <fullName evidence="2">Uncharacterized protein</fullName>
    </submittedName>
</protein>
<reference evidence="3" key="1">
    <citation type="submission" date="2016-06" db="EMBL/GenBank/DDBJ databases">
        <title>Parallel loss of symbiosis genes in relatives of nitrogen-fixing non-legume Parasponia.</title>
        <authorList>
            <person name="Van Velzen R."/>
            <person name="Holmer R."/>
            <person name="Bu F."/>
            <person name="Rutten L."/>
            <person name="Van Zeijl A."/>
            <person name="Liu W."/>
            <person name="Santuari L."/>
            <person name="Cao Q."/>
            <person name="Sharma T."/>
            <person name="Shen D."/>
            <person name="Roswanjaya Y."/>
            <person name="Wardhani T."/>
            <person name="Kalhor M.S."/>
            <person name="Jansen J."/>
            <person name="Van den Hoogen J."/>
            <person name="Gungor B."/>
            <person name="Hartog M."/>
            <person name="Hontelez J."/>
            <person name="Verver J."/>
            <person name="Yang W.-C."/>
            <person name="Schijlen E."/>
            <person name="Repin R."/>
            <person name="Schilthuizen M."/>
            <person name="Schranz E."/>
            <person name="Heidstra R."/>
            <person name="Miyata K."/>
            <person name="Fedorova E."/>
            <person name="Kohlen W."/>
            <person name="Bisseling T."/>
            <person name="Smit S."/>
            <person name="Geurts R."/>
        </authorList>
    </citation>
    <scope>NUCLEOTIDE SEQUENCE [LARGE SCALE GENOMIC DNA]</scope>
    <source>
        <strain evidence="3">cv. WU1-14</strain>
    </source>
</reference>
<gene>
    <name evidence="2" type="ORF">PanWU01x14_082640</name>
</gene>
<feature type="transmembrane region" description="Helical" evidence="1">
    <location>
        <begin position="79"/>
        <end position="99"/>
    </location>
</feature>
<dbReference type="AlphaFoldDB" id="A0A2P5D9X8"/>
<evidence type="ECO:0000256" key="1">
    <source>
        <dbReference type="SAM" id="Phobius"/>
    </source>
</evidence>
<keyword evidence="1" id="KW-0812">Transmembrane</keyword>
<proteinExistence type="predicted"/>
<evidence type="ECO:0000313" key="2">
    <source>
        <dbReference type="EMBL" id="PON70089.1"/>
    </source>
</evidence>
<dbReference type="EMBL" id="JXTB01000052">
    <property type="protein sequence ID" value="PON70089.1"/>
    <property type="molecule type" value="Genomic_DNA"/>
</dbReference>
<accession>A0A2P5D9X8</accession>
<sequence length="100" mass="11669">FVQITLNTTQRKLTSSRKRITNVYNKYYFNFTNSCMVSINYREWIEEILALSLNLVLVDPDFPLAALLRRGTFKRHLTVLLKSPICILSTLKLFVILTLT</sequence>
<keyword evidence="1" id="KW-1133">Transmembrane helix</keyword>
<dbReference type="Proteomes" id="UP000237105">
    <property type="component" value="Unassembled WGS sequence"/>
</dbReference>
<evidence type="ECO:0000313" key="3">
    <source>
        <dbReference type="Proteomes" id="UP000237105"/>
    </source>
</evidence>
<keyword evidence="3" id="KW-1185">Reference proteome</keyword>
<name>A0A2P5D9X8_PARAD</name>
<keyword evidence="1" id="KW-0472">Membrane</keyword>
<comment type="caution">
    <text evidence="2">The sequence shown here is derived from an EMBL/GenBank/DDBJ whole genome shotgun (WGS) entry which is preliminary data.</text>
</comment>
<feature type="non-terminal residue" evidence="2">
    <location>
        <position position="1"/>
    </location>
</feature>
<organism evidence="2 3">
    <name type="scientific">Parasponia andersonii</name>
    <name type="common">Sponia andersonii</name>
    <dbReference type="NCBI Taxonomy" id="3476"/>
    <lineage>
        <taxon>Eukaryota</taxon>
        <taxon>Viridiplantae</taxon>
        <taxon>Streptophyta</taxon>
        <taxon>Embryophyta</taxon>
        <taxon>Tracheophyta</taxon>
        <taxon>Spermatophyta</taxon>
        <taxon>Magnoliopsida</taxon>
        <taxon>eudicotyledons</taxon>
        <taxon>Gunneridae</taxon>
        <taxon>Pentapetalae</taxon>
        <taxon>rosids</taxon>
        <taxon>fabids</taxon>
        <taxon>Rosales</taxon>
        <taxon>Cannabaceae</taxon>
        <taxon>Parasponia</taxon>
    </lineage>
</organism>